<dbReference type="EMBL" id="QYUK01000011">
    <property type="protein sequence ID" value="RJF88636.1"/>
    <property type="molecule type" value="Genomic_DNA"/>
</dbReference>
<dbReference type="Proteomes" id="UP000284605">
    <property type="component" value="Unassembled WGS sequence"/>
</dbReference>
<proteinExistence type="predicted"/>
<protein>
    <submittedName>
        <fullName evidence="1">Uncharacterized protein</fullName>
    </submittedName>
</protein>
<dbReference type="AlphaFoldDB" id="A0A418WF45"/>
<organism evidence="1 2">
    <name type="scientific">Oleomonas cavernae</name>
    <dbReference type="NCBI Taxonomy" id="2320859"/>
    <lineage>
        <taxon>Bacteria</taxon>
        <taxon>Pseudomonadati</taxon>
        <taxon>Pseudomonadota</taxon>
        <taxon>Alphaproteobacteria</taxon>
        <taxon>Acetobacterales</taxon>
        <taxon>Acetobacteraceae</taxon>
        <taxon>Oleomonas</taxon>
    </lineage>
</organism>
<evidence type="ECO:0000313" key="1">
    <source>
        <dbReference type="EMBL" id="RJF88636.1"/>
    </source>
</evidence>
<evidence type="ECO:0000313" key="2">
    <source>
        <dbReference type="Proteomes" id="UP000284605"/>
    </source>
</evidence>
<name>A0A418WF45_9PROT</name>
<comment type="caution">
    <text evidence="1">The sequence shown here is derived from an EMBL/GenBank/DDBJ whole genome shotgun (WGS) entry which is preliminary data.</text>
</comment>
<sequence length="293" mass="33032">MIKLPICMEVLPVGREEQLLSASIRDTLREAHKAESKISYEMEGNRTLEDIDEENTKLEEAQDTLRWCIRKLYRDVGMLAERMSMPLLAKRIAAEFDKTAETDLAEMKTSPYDIGLISKHIGAILGHFDSIAVMTDGQAITGLDTFRTILENTPAIMTLTGIDPKNEKDVRRAVFDVLKIAFHDAMMEITVGQLLKTFKPDLGVRSLMAAAEYKFVGNETELKVAMEGIYADMRGYHGHDWRSFFAVFYTTDAIVHRDRIIEEFSGVKADLNWTPIIVTGKGARKPRKSGLKA</sequence>
<gene>
    <name evidence="1" type="ORF">D3874_17915</name>
</gene>
<keyword evidence="2" id="KW-1185">Reference proteome</keyword>
<accession>A0A418WF45</accession>
<reference evidence="1 2" key="1">
    <citation type="submission" date="2018-09" db="EMBL/GenBank/DDBJ databases">
        <authorList>
            <person name="Zhu H."/>
        </authorList>
    </citation>
    <scope>NUCLEOTIDE SEQUENCE [LARGE SCALE GENOMIC DNA]</scope>
    <source>
        <strain evidence="1 2">K1W22B-8</strain>
    </source>
</reference>